<feature type="compositionally biased region" description="Basic and acidic residues" evidence="1">
    <location>
        <begin position="443"/>
        <end position="474"/>
    </location>
</feature>
<gene>
    <name evidence="2" type="ORF">Pcinc_012218</name>
</gene>
<accession>A0AAE1FZI6</accession>
<dbReference type="Gene3D" id="3.30.70.3490">
    <property type="match status" value="1"/>
</dbReference>
<feature type="compositionally biased region" description="Basic and acidic residues" evidence="1">
    <location>
        <begin position="103"/>
        <end position="118"/>
    </location>
</feature>
<dbReference type="GO" id="GO:0005886">
    <property type="term" value="C:plasma membrane"/>
    <property type="evidence" value="ECO:0007669"/>
    <property type="project" value="TreeGrafter"/>
</dbReference>
<evidence type="ECO:0000313" key="2">
    <source>
        <dbReference type="EMBL" id="KAK3883469.1"/>
    </source>
</evidence>
<dbReference type="PANTHER" id="PTHR10972">
    <property type="entry name" value="OXYSTEROL-BINDING PROTEIN-RELATED"/>
    <property type="match status" value="1"/>
</dbReference>
<feature type="non-terminal residue" evidence="2">
    <location>
        <position position="1"/>
    </location>
</feature>
<evidence type="ECO:0008006" key="4">
    <source>
        <dbReference type="Google" id="ProtNLM"/>
    </source>
</evidence>
<protein>
    <recommendedName>
        <fullName evidence="4">Oxysterol-binding protein</fullName>
    </recommendedName>
</protein>
<dbReference type="Gene3D" id="2.40.160.120">
    <property type="match status" value="1"/>
</dbReference>
<dbReference type="GO" id="GO:0005829">
    <property type="term" value="C:cytosol"/>
    <property type="evidence" value="ECO:0007669"/>
    <property type="project" value="TreeGrafter"/>
</dbReference>
<organism evidence="2 3">
    <name type="scientific">Petrolisthes cinctipes</name>
    <name type="common">Flat porcelain crab</name>
    <dbReference type="NCBI Taxonomy" id="88211"/>
    <lineage>
        <taxon>Eukaryota</taxon>
        <taxon>Metazoa</taxon>
        <taxon>Ecdysozoa</taxon>
        <taxon>Arthropoda</taxon>
        <taxon>Crustacea</taxon>
        <taxon>Multicrustacea</taxon>
        <taxon>Malacostraca</taxon>
        <taxon>Eumalacostraca</taxon>
        <taxon>Eucarida</taxon>
        <taxon>Decapoda</taxon>
        <taxon>Pleocyemata</taxon>
        <taxon>Anomura</taxon>
        <taxon>Galatheoidea</taxon>
        <taxon>Porcellanidae</taxon>
        <taxon>Petrolisthes</taxon>
    </lineage>
</organism>
<feature type="compositionally biased region" description="Acidic residues" evidence="1">
    <location>
        <begin position="82"/>
        <end position="102"/>
    </location>
</feature>
<feature type="region of interest" description="Disordered" evidence="1">
    <location>
        <begin position="419"/>
        <end position="477"/>
    </location>
</feature>
<feature type="compositionally biased region" description="Basic and acidic residues" evidence="1">
    <location>
        <begin position="422"/>
        <end position="436"/>
    </location>
</feature>
<feature type="compositionally biased region" description="Basic and acidic residues" evidence="1">
    <location>
        <begin position="227"/>
        <end position="241"/>
    </location>
</feature>
<dbReference type="GO" id="GO:0032934">
    <property type="term" value="F:sterol binding"/>
    <property type="evidence" value="ECO:0007669"/>
    <property type="project" value="TreeGrafter"/>
</dbReference>
<feature type="compositionally biased region" description="Basic and acidic residues" evidence="1">
    <location>
        <begin position="628"/>
        <end position="647"/>
    </location>
</feature>
<feature type="compositionally biased region" description="Basic and acidic residues" evidence="1">
    <location>
        <begin position="194"/>
        <end position="217"/>
    </location>
</feature>
<feature type="compositionally biased region" description="Low complexity" evidence="1">
    <location>
        <begin position="709"/>
        <end position="718"/>
    </location>
</feature>
<dbReference type="AlphaFoldDB" id="A0AAE1FZI6"/>
<dbReference type="InterPro" id="IPR037239">
    <property type="entry name" value="OSBP_sf"/>
</dbReference>
<reference evidence="2" key="1">
    <citation type="submission" date="2023-10" db="EMBL/GenBank/DDBJ databases">
        <title>Genome assemblies of two species of porcelain crab, Petrolisthes cinctipes and Petrolisthes manimaculis (Anomura: Porcellanidae).</title>
        <authorList>
            <person name="Angst P."/>
        </authorList>
    </citation>
    <scope>NUCLEOTIDE SEQUENCE</scope>
    <source>
        <strain evidence="2">PB745_01</strain>
        <tissue evidence="2">Gill</tissue>
    </source>
</reference>
<dbReference type="InterPro" id="IPR000648">
    <property type="entry name" value="Oxysterol-bd"/>
</dbReference>
<proteinExistence type="predicted"/>
<comment type="caution">
    <text evidence="2">The sequence shown here is derived from an EMBL/GenBank/DDBJ whole genome shotgun (WGS) entry which is preliminary data.</text>
</comment>
<feature type="region of interest" description="Disordered" evidence="1">
    <location>
        <begin position="39"/>
        <end position="257"/>
    </location>
</feature>
<dbReference type="GO" id="GO:0097038">
    <property type="term" value="C:perinuclear endoplasmic reticulum"/>
    <property type="evidence" value="ECO:0007669"/>
    <property type="project" value="TreeGrafter"/>
</dbReference>
<dbReference type="EMBL" id="JAWQEG010000989">
    <property type="protein sequence ID" value="KAK3883469.1"/>
    <property type="molecule type" value="Genomic_DNA"/>
</dbReference>
<feature type="region of interest" description="Disordered" evidence="1">
    <location>
        <begin position="628"/>
        <end position="718"/>
    </location>
</feature>
<dbReference type="Pfam" id="PF01237">
    <property type="entry name" value="Oxysterol_BP"/>
    <property type="match status" value="1"/>
</dbReference>
<evidence type="ECO:0000256" key="1">
    <source>
        <dbReference type="SAM" id="MobiDB-lite"/>
    </source>
</evidence>
<sequence>MTFASLVADTLEEVREVLVEMEEEREILARVLECVTKFGLERNGTEEEERKEESSNNFSQVEYVCSNSSSPSVFFDAVETLTSDEEEGQERQGEEEEEEEEGEREREGELNNERGRMEGEEEEEEEGEKEREGELNNEIGRMEGEEEEEEGEKEREGELNNEIGRMEGEEEEECLEEGRMIGEGENNEEAEQQQQREKEEENNETNKEQQEQHKGELGESNGEEEQRDNNTHEPKQQEKSIIKNVRRSRLPVPKPKSDLSQLKSIVSMLWKNVGRDLTRLSVPVTFNEPINILQRMCEQFEYSEILDRACSLRDPADRVLNVALFAISGYWSTLHRYECKPYMPLLGETYECDRALDYGFRFVAEKVMHYPTVCACYVEGVAGYTYTEWLCICTKLWAKSMALVPKGKTVLYLKRPNGGRDGAGKGESESGDKKNDTEEEDCYDGKRNEGKGNKEDEEKKNEIETETEPDRKEGNVIQEDQYEWNKVTTTIYNLLIPGAKTYIQHTGDMVIKDNTNGYQCRITFHQGSYFRQNRHRVTGTVYDASGREVRSIYGSLTDGIYLGESPGVPLWLPNPMPDGYDSYYGLTQFATELNELEDGLLDRLPPTDTRLRPDQRCLEEGRAEEAQALKEELEVTQRQKRKQREETGEMYAPRWFQRESGESERRENEKEESEERVSEERVSEERVSEERVSEERGEIDGDLGLTHSTTNTAPPNNNNTTLHSLFSTEHHFTTSADSTKPASEERHRDSVMMMMMMMCGNQVKTMLVLVLMVAAITNAAPSYES</sequence>
<keyword evidence="3" id="KW-1185">Reference proteome</keyword>
<dbReference type="PANTHER" id="PTHR10972:SF203">
    <property type="entry name" value="OXYSTEROL-BINDING PROTEIN HOMOLOG 3"/>
    <property type="match status" value="1"/>
</dbReference>
<evidence type="ECO:0000313" key="3">
    <source>
        <dbReference type="Proteomes" id="UP001286313"/>
    </source>
</evidence>
<dbReference type="Proteomes" id="UP001286313">
    <property type="component" value="Unassembled WGS sequence"/>
</dbReference>
<feature type="compositionally biased region" description="Basic and acidic residues" evidence="1">
    <location>
        <begin position="656"/>
        <end position="699"/>
    </location>
</feature>
<name>A0AAE1FZI6_PETCI</name>
<dbReference type="SUPFAM" id="SSF144000">
    <property type="entry name" value="Oxysterol-binding protein-like"/>
    <property type="match status" value="1"/>
</dbReference>